<dbReference type="Proteomes" id="UP000317243">
    <property type="component" value="Unassembled WGS sequence"/>
</dbReference>
<reference evidence="2 3" key="1">
    <citation type="submission" date="2019-02" db="EMBL/GenBank/DDBJ databases">
        <title>Deep-cultivation of Planctomycetes and their phenomic and genomic characterization uncovers novel biology.</title>
        <authorList>
            <person name="Wiegand S."/>
            <person name="Jogler M."/>
            <person name="Boedeker C."/>
            <person name="Pinto D."/>
            <person name="Vollmers J."/>
            <person name="Rivas-Marin E."/>
            <person name="Kohn T."/>
            <person name="Peeters S.H."/>
            <person name="Heuer A."/>
            <person name="Rast P."/>
            <person name="Oberbeckmann S."/>
            <person name="Bunk B."/>
            <person name="Jeske O."/>
            <person name="Meyerdierks A."/>
            <person name="Storesund J.E."/>
            <person name="Kallscheuer N."/>
            <person name="Luecker S."/>
            <person name="Lage O.M."/>
            <person name="Pohl T."/>
            <person name="Merkel B.J."/>
            <person name="Hornburger P."/>
            <person name="Mueller R.-W."/>
            <person name="Bruemmer F."/>
            <person name="Labrenz M."/>
            <person name="Spormann A.M."/>
            <person name="Op Den Camp H."/>
            <person name="Overmann J."/>
            <person name="Amann R."/>
            <person name="Jetten M.S.M."/>
            <person name="Mascher T."/>
            <person name="Medema M.H."/>
            <person name="Devos D.P."/>
            <person name="Kaster A.-K."/>
            <person name="Ovreas L."/>
            <person name="Rohde M."/>
            <person name="Galperin M.Y."/>
            <person name="Jogler C."/>
        </authorList>
    </citation>
    <scope>NUCLEOTIDE SEQUENCE [LARGE SCALE GENOMIC DNA]</scope>
    <source>
        <strain evidence="2 3">KOR42</strain>
    </source>
</reference>
<evidence type="ECO:0000313" key="3">
    <source>
        <dbReference type="Proteomes" id="UP000317243"/>
    </source>
</evidence>
<comment type="caution">
    <text evidence="2">The sequence shown here is derived from an EMBL/GenBank/DDBJ whole genome shotgun (WGS) entry which is preliminary data.</text>
</comment>
<dbReference type="Pfam" id="PF13376">
    <property type="entry name" value="OmdA"/>
    <property type="match status" value="1"/>
</dbReference>
<dbReference type="Pfam" id="PF08818">
    <property type="entry name" value="DUF1801"/>
    <property type="match status" value="1"/>
</dbReference>
<dbReference type="EMBL" id="SIHI01000001">
    <property type="protein sequence ID" value="TWT58536.1"/>
    <property type="molecule type" value="Genomic_DNA"/>
</dbReference>
<dbReference type="Gene3D" id="3.90.1150.200">
    <property type="match status" value="1"/>
</dbReference>
<evidence type="ECO:0000259" key="1">
    <source>
        <dbReference type="Pfam" id="PF08818"/>
    </source>
</evidence>
<dbReference type="RefSeq" id="WP_197440998.1">
    <property type="nucleotide sequence ID" value="NZ_SIHI01000001.1"/>
</dbReference>
<dbReference type="SUPFAM" id="SSF159888">
    <property type="entry name" value="YdhG-like"/>
    <property type="match status" value="1"/>
</dbReference>
<organism evidence="2 3">
    <name type="scientific">Thalassoglobus neptunius</name>
    <dbReference type="NCBI Taxonomy" id="1938619"/>
    <lineage>
        <taxon>Bacteria</taxon>
        <taxon>Pseudomonadati</taxon>
        <taxon>Planctomycetota</taxon>
        <taxon>Planctomycetia</taxon>
        <taxon>Planctomycetales</taxon>
        <taxon>Planctomycetaceae</taxon>
        <taxon>Thalassoglobus</taxon>
    </lineage>
</organism>
<keyword evidence="3" id="KW-1185">Reference proteome</keyword>
<feature type="domain" description="YdhG-like" evidence="1">
    <location>
        <begin position="15"/>
        <end position="112"/>
    </location>
</feature>
<dbReference type="InterPro" id="IPR014922">
    <property type="entry name" value="YdhG-like"/>
</dbReference>
<name>A0A5C5X682_9PLAN</name>
<evidence type="ECO:0000313" key="2">
    <source>
        <dbReference type="EMBL" id="TWT58536.1"/>
    </source>
</evidence>
<protein>
    <recommendedName>
        <fullName evidence="1">YdhG-like domain-containing protein</fullName>
    </recommendedName>
</protein>
<dbReference type="AlphaFoldDB" id="A0A5C5X682"/>
<dbReference type="PIRSF" id="PIRSF021308">
    <property type="entry name" value="UCP021308"/>
    <property type="match status" value="1"/>
</dbReference>
<proteinExistence type="predicted"/>
<sequence length="162" mass="18223">MDSEVDTYLSNATSWKTELTELRRIVLSCNLSEEFKWRIPVYCHQNANVVSICALKDSCVLSFFKGALLKDAQNILSKPGENTRSARVIRFSNVGEIIDIEPVLIEYIKEAVAVEESGLKFDFKKEAEVDLPAEVQAVFDDNSELKQAFDGLTPGRQRAYAL</sequence>
<accession>A0A5C5X682</accession>
<gene>
    <name evidence="2" type="ORF">KOR42_19170</name>
</gene>
<dbReference type="InterPro" id="IPR016786">
    <property type="entry name" value="YdeI_bac"/>
</dbReference>